<proteinExistence type="inferred from homology"/>
<keyword evidence="5" id="KW-0407">Ion channel</keyword>
<dbReference type="InterPro" id="IPR036734">
    <property type="entry name" value="Neur_chan_lig-bd_sf"/>
</dbReference>
<dbReference type="Gene3D" id="2.70.170.10">
    <property type="entry name" value="Neurotransmitter-gated ion-channel ligand-binding domain"/>
    <property type="match status" value="1"/>
</dbReference>
<dbReference type="InterPro" id="IPR036719">
    <property type="entry name" value="Neuro-gated_channel_TM_sf"/>
</dbReference>
<evidence type="ECO:0000259" key="7">
    <source>
        <dbReference type="Pfam" id="PF02932"/>
    </source>
</evidence>
<accession>A0ABD0LHL0</accession>
<reference evidence="8 9" key="1">
    <citation type="journal article" date="2023" name="Sci. Data">
        <title>Genome assembly of the Korean intertidal mud-creeper Batillaria attramentaria.</title>
        <authorList>
            <person name="Patra A.K."/>
            <person name="Ho P.T."/>
            <person name="Jun S."/>
            <person name="Lee S.J."/>
            <person name="Kim Y."/>
            <person name="Won Y.J."/>
        </authorList>
    </citation>
    <scope>NUCLEOTIDE SEQUENCE [LARGE SCALE GENOMIC DNA]</scope>
    <source>
        <strain evidence="8">Wonlab-2016</strain>
    </source>
</reference>
<feature type="transmembrane region" description="Helical" evidence="5">
    <location>
        <begin position="198"/>
        <end position="216"/>
    </location>
</feature>
<dbReference type="GO" id="GO:0034220">
    <property type="term" value="P:monoatomic ion transmembrane transport"/>
    <property type="evidence" value="ECO:0007669"/>
    <property type="project" value="UniProtKB-KW"/>
</dbReference>
<feature type="transmembrane region" description="Helical" evidence="5">
    <location>
        <begin position="228"/>
        <end position="251"/>
    </location>
</feature>
<evidence type="ECO:0000256" key="1">
    <source>
        <dbReference type="ARBA" id="ARBA00004141"/>
    </source>
</evidence>
<evidence type="ECO:0000313" key="8">
    <source>
        <dbReference type="EMBL" id="KAK7498741.1"/>
    </source>
</evidence>
<dbReference type="GO" id="GO:0016020">
    <property type="term" value="C:membrane"/>
    <property type="evidence" value="ECO:0007669"/>
    <property type="project" value="UniProtKB-SubCell"/>
</dbReference>
<keyword evidence="4 5" id="KW-0472">Membrane</keyword>
<dbReference type="EMBL" id="JACVVK020000049">
    <property type="protein sequence ID" value="KAK7498741.1"/>
    <property type="molecule type" value="Genomic_DNA"/>
</dbReference>
<dbReference type="SUPFAM" id="SSF90112">
    <property type="entry name" value="Neurotransmitter-gated ion-channel transmembrane pore"/>
    <property type="match status" value="1"/>
</dbReference>
<dbReference type="Pfam" id="PF02931">
    <property type="entry name" value="Neur_chan_LBD"/>
    <property type="match status" value="1"/>
</dbReference>
<comment type="similarity">
    <text evidence="5">Belongs to the ligand-gated ion channel (TC 1.A.9) family.</text>
</comment>
<feature type="transmembrane region" description="Helical" evidence="5">
    <location>
        <begin position="331"/>
        <end position="353"/>
    </location>
</feature>
<dbReference type="AlphaFoldDB" id="A0ABD0LHL0"/>
<keyword evidence="3 5" id="KW-1133">Transmembrane helix</keyword>
<comment type="subcellular location">
    <subcellularLocation>
        <location evidence="1">Membrane</location>
        <topology evidence="1">Multi-pass membrane protein</topology>
    </subcellularLocation>
</comment>
<dbReference type="CDD" id="cd19051">
    <property type="entry name" value="LGIC_TM_cation"/>
    <property type="match status" value="1"/>
</dbReference>
<keyword evidence="5" id="KW-0813">Transport</keyword>
<evidence type="ECO:0000313" key="9">
    <source>
        <dbReference type="Proteomes" id="UP001519460"/>
    </source>
</evidence>
<protein>
    <submittedName>
        <fullName evidence="8">Uncharacterized protein</fullName>
    </submittedName>
</protein>
<evidence type="ECO:0000256" key="5">
    <source>
        <dbReference type="RuleBase" id="RU000687"/>
    </source>
</evidence>
<evidence type="ECO:0000256" key="3">
    <source>
        <dbReference type="ARBA" id="ARBA00022989"/>
    </source>
</evidence>
<dbReference type="CDD" id="cd18989">
    <property type="entry name" value="LGIC_ECD_cation"/>
    <property type="match status" value="1"/>
</dbReference>
<evidence type="ECO:0000256" key="4">
    <source>
        <dbReference type="ARBA" id="ARBA00023136"/>
    </source>
</evidence>
<keyword evidence="2 5" id="KW-0812">Transmembrane</keyword>
<comment type="caution">
    <text evidence="8">The sequence shown here is derived from an EMBL/GenBank/DDBJ whole genome shotgun (WGS) entry which is preliminary data.</text>
</comment>
<feature type="transmembrane region" description="Helical" evidence="5">
    <location>
        <begin position="168"/>
        <end position="192"/>
    </location>
</feature>
<dbReference type="PRINTS" id="PR00252">
    <property type="entry name" value="NRIONCHANNEL"/>
</dbReference>
<gene>
    <name evidence="8" type="ORF">BaRGS_00010118</name>
</gene>
<feature type="non-terminal residue" evidence="8">
    <location>
        <position position="1"/>
    </location>
</feature>
<dbReference type="InterPro" id="IPR018000">
    <property type="entry name" value="Neurotransmitter_ion_chnl_CS"/>
</dbReference>
<keyword evidence="9" id="KW-1185">Reference proteome</keyword>
<dbReference type="Proteomes" id="UP001519460">
    <property type="component" value="Unassembled WGS sequence"/>
</dbReference>
<dbReference type="InterPro" id="IPR006202">
    <property type="entry name" value="Neur_chan_lig-bd"/>
</dbReference>
<dbReference type="InterPro" id="IPR006201">
    <property type="entry name" value="Neur_channel"/>
</dbReference>
<sequence>ELNEINQQLTFSAFLYFTWTDPNLKWTPATYNDTYYFTYPQENMWIPDITILNSVETMKELGYDRNYMYIRASGQVEWLPSGVFSTSCDIDVTYYPFDTQECEIIFTTLVSTNFEIDLDTDPVKSTELSRYSESGTWDLLEFSITSVEDGALSTRVAFKVKLKRLRSYYVLSIITPVIFLSFTATLVFALPADSGEKMGTSITVLLAFAVYLTIVSDQMPRTSLQVSYLAVYLTMLLGQTALGVVLSVWILNLHFRDDKHPPGGVIRKVVRILQVFMCWTVHKHSVEPATTNPDPSGFAKKQHVDLIEKDAASCDVPDMTWQMVAYTFDRFFFYAFSVLLSVLTVVFMLVLTLGESS</sequence>
<dbReference type="PANTHER" id="PTHR18945">
    <property type="entry name" value="NEUROTRANSMITTER GATED ION CHANNEL"/>
    <property type="match status" value="1"/>
</dbReference>
<dbReference type="Gene3D" id="1.20.58.390">
    <property type="entry name" value="Neurotransmitter-gated ion-channel transmembrane domain"/>
    <property type="match status" value="1"/>
</dbReference>
<dbReference type="InterPro" id="IPR038050">
    <property type="entry name" value="Neuro_actylchol_rec"/>
</dbReference>
<organism evidence="8 9">
    <name type="scientific">Batillaria attramentaria</name>
    <dbReference type="NCBI Taxonomy" id="370345"/>
    <lineage>
        <taxon>Eukaryota</taxon>
        <taxon>Metazoa</taxon>
        <taxon>Spiralia</taxon>
        <taxon>Lophotrochozoa</taxon>
        <taxon>Mollusca</taxon>
        <taxon>Gastropoda</taxon>
        <taxon>Caenogastropoda</taxon>
        <taxon>Sorbeoconcha</taxon>
        <taxon>Cerithioidea</taxon>
        <taxon>Batillariidae</taxon>
        <taxon>Batillaria</taxon>
    </lineage>
</organism>
<evidence type="ECO:0000259" key="6">
    <source>
        <dbReference type="Pfam" id="PF02931"/>
    </source>
</evidence>
<dbReference type="Pfam" id="PF02932">
    <property type="entry name" value="Neur_chan_memb"/>
    <property type="match status" value="1"/>
</dbReference>
<dbReference type="SUPFAM" id="SSF63712">
    <property type="entry name" value="Nicotinic receptor ligand binding domain-like"/>
    <property type="match status" value="1"/>
</dbReference>
<evidence type="ECO:0000256" key="2">
    <source>
        <dbReference type="ARBA" id="ARBA00022692"/>
    </source>
</evidence>
<feature type="domain" description="Neurotransmitter-gated ion-channel transmembrane" evidence="7">
    <location>
        <begin position="173"/>
        <end position="289"/>
    </location>
</feature>
<dbReference type="PROSITE" id="PS00236">
    <property type="entry name" value="NEUROTR_ION_CHANNEL"/>
    <property type="match status" value="1"/>
</dbReference>
<dbReference type="InterPro" id="IPR006029">
    <property type="entry name" value="Neurotrans-gated_channel_TM"/>
</dbReference>
<name>A0ABD0LHL0_9CAEN</name>
<keyword evidence="5" id="KW-0406">Ion transport</keyword>
<feature type="domain" description="Neurotransmitter-gated ion-channel ligand-binding" evidence="6">
    <location>
        <begin position="2"/>
        <end position="164"/>
    </location>
</feature>